<dbReference type="SUPFAM" id="SSF51206">
    <property type="entry name" value="cAMP-binding domain-like"/>
    <property type="match status" value="1"/>
</dbReference>
<keyword evidence="1" id="KW-0238">DNA-binding</keyword>
<organism evidence="3 4">
    <name type="scientific">Pedobacter cryoconitis</name>
    <dbReference type="NCBI Taxonomy" id="188932"/>
    <lineage>
        <taxon>Bacteria</taxon>
        <taxon>Pseudomonadati</taxon>
        <taxon>Bacteroidota</taxon>
        <taxon>Sphingobacteriia</taxon>
        <taxon>Sphingobacteriales</taxon>
        <taxon>Sphingobacteriaceae</taxon>
        <taxon>Pedobacter</taxon>
    </lineage>
</organism>
<dbReference type="PROSITE" id="PS01124">
    <property type="entry name" value="HTH_ARAC_FAMILY_2"/>
    <property type="match status" value="1"/>
</dbReference>
<dbReference type="PANTHER" id="PTHR43280:SF29">
    <property type="entry name" value="ARAC-FAMILY TRANSCRIPTIONAL REGULATOR"/>
    <property type="match status" value="1"/>
</dbReference>
<proteinExistence type="predicted"/>
<dbReference type="PANTHER" id="PTHR43280">
    <property type="entry name" value="ARAC-FAMILY TRANSCRIPTIONAL REGULATOR"/>
    <property type="match status" value="1"/>
</dbReference>
<dbReference type="GO" id="GO:0043565">
    <property type="term" value="F:sequence-specific DNA binding"/>
    <property type="evidence" value="ECO:0007669"/>
    <property type="project" value="InterPro"/>
</dbReference>
<dbReference type="SMART" id="SM00100">
    <property type="entry name" value="cNMP"/>
    <property type="match status" value="1"/>
</dbReference>
<dbReference type="Pfam" id="PF12833">
    <property type="entry name" value="HTH_18"/>
    <property type="match status" value="1"/>
</dbReference>
<dbReference type="GO" id="GO:0003700">
    <property type="term" value="F:DNA-binding transcription factor activity"/>
    <property type="evidence" value="ECO:0007669"/>
    <property type="project" value="InterPro"/>
</dbReference>
<dbReference type="InterPro" id="IPR018060">
    <property type="entry name" value="HTH_AraC"/>
</dbReference>
<dbReference type="Gene3D" id="1.10.10.60">
    <property type="entry name" value="Homeodomain-like"/>
    <property type="match status" value="1"/>
</dbReference>
<dbReference type="SMART" id="SM00342">
    <property type="entry name" value="HTH_ARAC"/>
    <property type="match status" value="1"/>
</dbReference>
<dbReference type="EMBL" id="QLLR01000014">
    <property type="protein sequence ID" value="RAJ29253.1"/>
    <property type="molecule type" value="Genomic_DNA"/>
</dbReference>
<dbReference type="InterPro" id="IPR014710">
    <property type="entry name" value="RmlC-like_jellyroll"/>
</dbReference>
<reference evidence="3 4" key="1">
    <citation type="submission" date="2018-06" db="EMBL/GenBank/DDBJ databases">
        <title>Genomic Encyclopedia of Archaeal and Bacterial Type Strains, Phase II (KMG-II): from individual species to whole genera.</title>
        <authorList>
            <person name="Goeker M."/>
        </authorList>
    </citation>
    <scope>NUCLEOTIDE SEQUENCE [LARGE SCALE GENOMIC DNA]</scope>
    <source>
        <strain evidence="3 4">DSM 14825</strain>
    </source>
</reference>
<evidence type="ECO:0000313" key="3">
    <source>
        <dbReference type="EMBL" id="RAJ29253.1"/>
    </source>
</evidence>
<protein>
    <submittedName>
        <fullName evidence="3">CRP-like cAMP-binding protein</fullName>
    </submittedName>
</protein>
<dbReference type="InterPro" id="IPR018490">
    <property type="entry name" value="cNMP-bd_dom_sf"/>
</dbReference>
<sequence>MPTNSVLTSKPSNPNLSAVIQQLDALHLLTDACKKDLAEHSFELTVSQGQYLMKRGDYCTHIYFIIAGFFSGWATGNGQTITSFIAIPGEFLSAIEGMYGISECTEDVKAEEDSVLIALPVEHLIRYFEVYPEMNIVMRKVLETYYKMAHQRSVFFRVGTASDKYLYLLDTYGDYASRIPLHVIASFINVKLNTLQKIIKQYAGKSAHTQLSKSDIIVFMDQERPFFQKKLSITQLSSKLKITPHLLSYLLNVYFKQNFNHFVNSYRIQYVLNQLLIKNSIKQYSLDGLGRESGFSSRSSFFSEFKKYTGVTPLLYLKMNCNS</sequence>
<gene>
    <name evidence="3" type="ORF">LY11_02958</name>
</gene>
<name>A0A327SNW8_9SPHI</name>
<dbReference type="AlphaFoldDB" id="A0A327SNW8"/>
<dbReference type="Pfam" id="PF00027">
    <property type="entry name" value="cNMP_binding"/>
    <property type="match status" value="1"/>
</dbReference>
<feature type="domain" description="HTH araC/xylS-type" evidence="2">
    <location>
        <begin position="214"/>
        <end position="319"/>
    </location>
</feature>
<evidence type="ECO:0000313" key="4">
    <source>
        <dbReference type="Proteomes" id="UP000249754"/>
    </source>
</evidence>
<dbReference type="InterPro" id="IPR000595">
    <property type="entry name" value="cNMP-bd_dom"/>
</dbReference>
<accession>A0A327SNW8</accession>
<dbReference type="CDD" id="cd00038">
    <property type="entry name" value="CAP_ED"/>
    <property type="match status" value="1"/>
</dbReference>
<comment type="caution">
    <text evidence="3">The sequence shown here is derived from an EMBL/GenBank/DDBJ whole genome shotgun (WGS) entry which is preliminary data.</text>
</comment>
<dbReference type="Gene3D" id="2.60.120.10">
    <property type="entry name" value="Jelly Rolls"/>
    <property type="match status" value="1"/>
</dbReference>
<evidence type="ECO:0000256" key="1">
    <source>
        <dbReference type="ARBA" id="ARBA00023125"/>
    </source>
</evidence>
<dbReference type="Proteomes" id="UP000249754">
    <property type="component" value="Unassembled WGS sequence"/>
</dbReference>
<evidence type="ECO:0000259" key="2">
    <source>
        <dbReference type="PROSITE" id="PS01124"/>
    </source>
</evidence>